<evidence type="ECO:0000313" key="2">
    <source>
        <dbReference type="EMBL" id="KAK5906333.1"/>
    </source>
</evidence>
<protein>
    <submittedName>
        <fullName evidence="2">Uncharacterized protein</fullName>
    </submittedName>
</protein>
<feature type="compositionally biased region" description="Basic and acidic residues" evidence="1">
    <location>
        <begin position="1"/>
        <end position="13"/>
    </location>
</feature>
<dbReference type="AlphaFoldDB" id="A0AAN8CQF7"/>
<evidence type="ECO:0000313" key="3">
    <source>
        <dbReference type="Proteomes" id="UP001331515"/>
    </source>
</evidence>
<sequence length="88" mass="9984">MQRNRERVREHNLHQLPAEQKKQGSLASTRSGGEKLPSLVELETNARCSVTGSGCGNIAFTGYLLNGETRQFRVYQERGREHCLHWSS</sequence>
<gene>
    <name evidence="2" type="ORF">CgunFtcFv8_002212</name>
</gene>
<accession>A0AAN8CQF7</accession>
<comment type="caution">
    <text evidence="2">The sequence shown here is derived from an EMBL/GenBank/DDBJ whole genome shotgun (WGS) entry which is preliminary data.</text>
</comment>
<keyword evidence="3" id="KW-1185">Reference proteome</keyword>
<dbReference type="Proteomes" id="UP001331515">
    <property type="component" value="Unassembled WGS sequence"/>
</dbReference>
<reference evidence="2 3" key="1">
    <citation type="journal article" date="2023" name="Mol. Biol. Evol.">
        <title>Genomics of Secondarily Temperate Adaptation in the Only Non-Antarctic Icefish.</title>
        <authorList>
            <person name="Rivera-Colon A.G."/>
            <person name="Rayamajhi N."/>
            <person name="Minhas B.F."/>
            <person name="Madrigal G."/>
            <person name="Bilyk K.T."/>
            <person name="Yoon V."/>
            <person name="Hune M."/>
            <person name="Gregory S."/>
            <person name="Cheng C.H.C."/>
            <person name="Catchen J.M."/>
        </authorList>
    </citation>
    <scope>NUCLEOTIDE SEQUENCE [LARGE SCALE GENOMIC DNA]</scope>
    <source>
        <tissue evidence="2">White muscle</tissue>
    </source>
</reference>
<proteinExistence type="predicted"/>
<organism evidence="2 3">
    <name type="scientific">Champsocephalus gunnari</name>
    <name type="common">Mackerel icefish</name>
    <dbReference type="NCBI Taxonomy" id="52237"/>
    <lineage>
        <taxon>Eukaryota</taxon>
        <taxon>Metazoa</taxon>
        <taxon>Chordata</taxon>
        <taxon>Craniata</taxon>
        <taxon>Vertebrata</taxon>
        <taxon>Euteleostomi</taxon>
        <taxon>Actinopterygii</taxon>
        <taxon>Neopterygii</taxon>
        <taxon>Teleostei</taxon>
        <taxon>Neoteleostei</taxon>
        <taxon>Acanthomorphata</taxon>
        <taxon>Eupercaria</taxon>
        <taxon>Perciformes</taxon>
        <taxon>Notothenioidei</taxon>
        <taxon>Channichthyidae</taxon>
        <taxon>Champsocephalus</taxon>
    </lineage>
</organism>
<evidence type="ECO:0000256" key="1">
    <source>
        <dbReference type="SAM" id="MobiDB-lite"/>
    </source>
</evidence>
<dbReference type="EMBL" id="JAURVH010001530">
    <property type="protein sequence ID" value="KAK5906333.1"/>
    <property type="molecule type" value="Genomic_DNA"/>
</dbReference>
<name>A0AAN8CQF7_CHAGU</name>
<feature type="region of interest" description="Disordered" evidence="1">
    <location>
        <begin position="1"/>
        <end position="38"/>
    </location>
</feature>